<dbReference type="OrthoDB" id="9801785at2"/>
<dbReference type="SUPFAM" id="SSF51735">
    <property type="entry name" value="NAD(P)-binding Rossmann-fold domains"/>
    <property type="match status" value="1"/>
</dbReference>
<dbReference type="UniPathway" id="UPA00214"/>
<keyword evidence="7" id="KW-0520">NAD</keyword>
<keyword evidence="14" id="KW-1185">Reference proteome</keyword>
<dbReference type="NCBIfam" id="TIGR01179">
    <property type="entry name" value="galE"/>
    <property type="match status" value="1"/>
</dbReference>
<accession>A0A0B2AE02</accession>
<keyword evidence="8" id="KW-0413">Isomerase</keyword>
<dbReference type="RefSeq" id="WP_039394140.1">
    <property type="nucleotide sequence ID" value="NZ_JTDK01000001.1"/>
</dbReference>
<keyword evidence="9" id="KW-0119">Carbohydrate metabolism</keyword>
<dbReference type="GO" id="GO:0003978">
    <property type="term" value="F:UDP-glucose 4-epimerase activity"/>
    <property type="evidence" value="ECO:0007669"/>
    <property type="project" value="UniProtKB-EC"/>
</dbReference>
<protein>
    <recommendedName>
        <fullName evidence="6">UDP-glucose 4-epimerase</fullName>
        <ecNumber evidence="5">5.1.3.2</ecNumber>
    </recommendedName>
    <alternativeName>
        <fullName evidence="11">Galactowaldenase</fullName>
    </alternativeName>
    <alternativeName>
        <fullName evidence="10">UDP-galactose 4-epimerase</fullName>
    </alternativeName>
</protein>
<gene>
    <name evidence="13" type="ORF">LK09_00405</name>
</gene>
<evidence type="ECO:0000256" key="10">
    <source>
        <dbReference type="ARBA" id="ARBA00031367"/>
    </source>
</evidence>
<dbReference type="Proteomes" id="UP000031030">
    <property type="component" value="Unassembled WGS sequence"/>
</dbReference>
<dbReference type="STRING" id="1348253.LK09_00405"/>
<evidence type="ECO:0000256" key="2">
    <source>
        <dbReference type="ARBA" id="ARBA00001911"/>
    </source>
</evidence>
<dbReference type="Gene3D" id="3.90.25.10">
    <property type="entry name" value="UDP-galactose 4-epimerase, domain 1"/>
    <property type="match status" value="1"/>
</dbReference>
<dbReference type="InterPro" id="IPR005886">
    <property type="entry name" value="UDP_G4E"/>
</dbReference>
<evidence type="ECO:0000256" key="5">
    <source>
        <dbReference type="ARBA" id="ARBA00013189"/>
    </source>
</evidence>
<evidence type="ECO:0000256" key="1">
    <source>
        <dbReference type="ARBA" id="ARBA00000083"/>
    </source>
</evidence>
<proteinExistence type="inferred from homology"/>
<dbReference type="InterPro" id="IPR036291">
    <property type="entry name" value="NAD(P)-bd_dom_sf"/>
</dbReference>
<dbReference type="PRINTS" id="PR01713">
    <property type="entry name" value="NUCEPIMERASE"/>
</dbReference>
<dbReference type="GO" id="GO:0033499">
    <property type="term" value="P:galactose catabolic process via UDP-galactose, Leloir pathway"/>
    <property type="evidence" value="ECO:0007669"/>
    <property type="project" value="TreeGrafter"/>
</dbReference>
<evidence type="ECO:0000256" key="11">
    <source>
        <dbReference type="ARBA" id="ARBA00033067"/>
    </source>
</evidence>
<evidence type="ECO:0000313" key="14">
    <source>
        <dbReference type="Proteomes" id="UP000031030"/>
    </source>
</evidence>
<name>A0A0B2AE02_9MICO</name>
<evidence type="ECO:0000313" key="13">
    <source>
        <dbReference type="EMBL" id="KHK99841.1"/>
    </source>
</evidence>
<evidence type="ECO:0000256" key="6">
    <source>
        <dbReference type="ARBA" id="ARBA00018569"/>
    </source>
</evidence>
<evidence type="ECO:0000256" key="7">
    <source>
        <dbReference type="ARBA" id="ARBA00023027"/>
    </source>
</evidence>
<dbReference type="InterPro" id="IPR001509">
    <property type="entry name" value="Epimerase_deHydtase"/>
</dbReference>
<comment type="catalytic activity">
    <reaction evidence="1">
        <text>UDP-alpha-D-glucose = UDP-alpha-D-galactose</text>
        <dbReference type="Rhea" id="RHEA:22168"/>
        <dbReference type="ChEBI" id="CHEBI:58885"/>
        <dbReference type="ChEBI" id="CHEBI:66914"/>
        <dbReference type="EC" id="5.1.3.2"/>
    </reaction>
</comment>
<organism evidence="13 14">
    <name type="scientific">Microbacterium mangrovi</name>
    <dbReference type="NCBI Taxonomy" id="1348253"/>
    <lineage>
        <taxon>Bacteria</taxon>
        <taxon>Bacillati</taxon>
        <taxon>Actinomycetota</taxon>
        <taxon>Actinomycetes</taxon>
        <taxon>Micrococcales</taxon>
        <taxon>Microbacteriaceae</taxon>
        <taxon>Microbacterium</taxon>
    </lineage>
</organism>
<sequence>MRIVVTGGAGCLGSHLVRVLLSRGDEVVVIDDFSSGTRRPVGDAELHELDLMHDGEALVNAFRGADAVVHFAARKSVEESVTRPTRYYRENIGTLANALTAARATDGAVFLFSSSAAVYGETAGGAIRETDPARPINPYGATKLAGEELTASAASAFRLRAASLRYFNAAGTGWADLADTGRTSLLPSAIERVRRAESPVIFGDDYPTPDGTGVRDYVHALDLAEAHVAVLDHLGESAVGHRVFNVGTGRGASVAEVIGLVGDAAGVRVTPTVAPRRGGDAAEVVADVSRITREVGWRSRFSLPDIVRSAWEATS</sequence>
<evidence type="ECO:0000256" key="3">
    <source>
        <dbReference type="ARBA" id="ARBA00004947"/>
    </source>
</evidence>
<dbReference type="PANTHER" id="PTHR43725">
    <property type="entry name" value="UDP-GLUCOSE 4-EPIMERASE"/>
    <property type="match status" value="1"/>
</dbReference>
<comment type="caution">
    <text evidence="13">The sequence shown here is derived from an EMBL/GenBank/DDBJ whole genome shotgun (WGS) entry which is preliminary data.</text>
</comment>
<dbReference type="Pfam" id="PF01370">
    <property type="entry name" value="Epimerase"/>
    <property type="match status" value="1"/>
</dbReference>
<evidence type="ECO:0000256" key="8">
    <source>
        <dbReference type="ARBA" id="ARBA00023235"/>
    </source>
</evidence>
<dbReference type="Gene3D" id="3.40.50.720">
    <property type="entry name" value="NAD(P)-binding Rossmann-like Domain"/>
    <property type="match status" value="1"/>
</dbReference>
<dbReference type="EC" id="5.1.3.2" evidence="5"/>
<evidence type="ECO:0000256" key="4">
    <source>
        <dbReference type="ARBA" id="ARBA00007637"/>
    </source>
</evidence>
<feature type="domain" description="NAD-dependent epimerase/dehydratase" evidence="12">
    <location>
        <begin position="3"/>
        <end position="247"/>
    </location>
</feature>
<dbReference type="PANTHER" id="PTHR43725:SF53">
    <property type="entry name" value="UDP-ARABINOSE 4-EPIMERASE 1"/>
    <property type="match status" value="1"/>
</dbReference>
<evidence type="ECO:0000256" key="9">
    <source>
        <dbReference type="ARBA" id="ARBA00023277"/>
    </source>
</evidence>
<comment type="similarity">
    <text evidence="4">Belongs to the NAD(P)-dependent epimerase/dehydratase family.</text>
</comment>
<dbReference type="AlphaFoldDB" id="A0A0B2AE02"/>
<reference evidence="13 14" key="1">
    <citation type="submission" date="2014-11" db="EMBL/GenBank/DDBJ databases">
        <title>Genome sequence of Microbacterium mangrovi MUSC 115(T).</title>
        <authorList>
            <person name="Lee L.-H."/>
        </authorList>
    </citation>
    <scope>NUCLEOTIDE SEQUENCE [LARGE SCALE GENOMIC DNA]</scope>
    <source>
        <strain evidence="13 14">MUSC 115</strain>
    </source>
</reference>
<comment type="cofactor">
    <cofactor evidence="2">
        <name>NAD(+)</name>
        <dbReference type="ChEBI" id="CHEBI:57540"/>
    </cofactor>
</comment>
<comment type="pathway">
    <text evidence="3">Carbohydrate metabolism; galactose metabolism.</text>
</comment>
<evidence type="ECO:0000259" key="12">
    <source>
        <dbReference type="Pfam" id="PF01370"/>
    </source>
</evidence>
<dbReference type="EMBL" id="JTDK01000001">
    <property type="protein sequence ID" value="KHK99841.1"/>
    <property type="molecule type" value="Genomic_DNA"/>
</dbReference>